<organism evidence="1 2">
    <name type="scientific">Halolamina salina</name>
    <dbReference type="NCBI Taxonomy" id="1220023"/>
    <lineage>
        <taxon>Archaea</taxon>
        <taxon>Methanobacteriati</taxon>
        <taxon>Methanobacteriota</taxon>
        <taxon>Stenosarchaea group</taxon>
        <taxon>Halobacteria</taxon>
        <taxon>Halobacteriales</taxon>
        <taxon>Haloferacaceae</taxon>
    </lineage>
</organism>
<dbReference type="AlphaFoldDB" id="A0ABD6B9X2"/>
<keyword evidence="2" id="KW-1185">Reference proteome</keyword>
<proteinExistence type="predicted"/>
<evidence type="ECO:0000313" key="2">
    <source>
        <dbReference type="Proteomes" id="UP001597111"/>
    </source>
</evidence>
<feature type="non-terminal residue" evidence="1">
    <location>
        <position position="86"/>
    </location>
</feature>
<reference evidence="1 2" key="1">
    <citation type="journal article" date="2019" name="Int. J. Syst. Evol. Microbiol.">
        <title>The Global Catalogue of Microorganisms (GCM) 10K type strain sequencing project: providing services to taxonomists for standard genome sequencing and annotation.</title>
        <authorList>
            <consortium name="The Broad Institute Genomics Platform"/>
            <consortium name="The Broad Institute Genome Sequencing Center for Infectious Disease"/>
            <person name="Wu L."/>
            <person name="Ma J."/>
        </authorList>
    </citation>
    <scope>NUCLEOTIDE SEQUENCE [LARGE SCALE GENOMIC DNA]</scope>
    <source>
        <strain evidence="1 2">CGMCC 1.12285</strain>
    </source>
</reference>
<sequence length="86" mass="9467">PHGIAMRNDAGTARATFAFGPVVPVRGGRLRRVLVGALPRAVFADRDAFRDAVETARERESEWVASDEIAVREVSWDDYRVTLIGA</sequence>
<dbReference type="Proteomes" id="UP001597111">
    <property type="component" value="Unassembled WGS sequence"/>
</dbReference>
<protein>
    <submittedName>
        <fullName evidence="1">Uncharacterized protein</fullName>
    </submittedName>
</protein>
<feature type="non-terminal residue" evidence="1">
    <location>
        <position position="1"/>
    </location>
</feature>
<accession>A0ABD6B9X2</accession>
<evidence type="ECO:0000313" key="1">
    <source>
        <dbReference type="EMBL" id="MFD1527457.1"/>
    </source>
</evidence>
<dbReference type="Pfam" id="PF23954">
    <property type="entry name" value="DUF7283"/>
    <property type="match status" value="1"/>
</dbReference>
<name>A0ABD6B9X2_9EURY</name>
<dbReference type="EMBL" id="JBHUDH010000196">
    <property type="protein sequence ID" value="MFD1527457.1"/>
    <property type="molecule type" value="Genomic_DNA"/>
</dbReference>
<dbReference type="InterPro" id="IPR055707">
    <property type="entry name" value="DUF7283"/>
</dbReference>
<comment type="caution">
    <text evidence="1">The sequence shown here is derived from an EMBL/GenBank/DDBJ whole genome shotgun (WGS) entry which is preliminary data.</text>
</comment>
<gene>
    <name evidence="1" type="ORF">ACFR9S_14315</name>
</gene>